<feature type="compositionally biased region" description="Basic and acidic residues" evidence="1">
    <location>
        <begin position="14"/>
        <end position="51"/>
    </location>
</feature>
<gene>
    <name evidence="2" type="ORF">MCOR_53869</name>
</gene>
<accession>A0A6J8EMD3</accession>
<dbReference type="AlphaFoldDB" id="A0A6J8EMD3"/>
<reference evidence="2 3" key="1">
    <citation type="submission" date="2020-06" db="EMBL/GenBank/DDBJ databases">
        <authorList>
            <person name="Li R."/>
            <person name="Bekaert M."/>
        </authorList>
    </citation>
    <scope>NUCLEOTIDE SEQUENCE [LARGE SCALE GENOMIC DNA]</scope>
    <source>
        <strain evidence="3">wild</strain>
    </source>
</reference>
<evidence type="ECO:0000313" key="2">
    <source>
        <dbReference type="EMBL" id="CAC5421779.1"/>
    </source>
</evidence>
<evidence type="ECO:0000256" key="1">
    <source>
        <dbReference type="SAM" id="MobiDB-lite"/>
    </source>
</evidence>
<dbReference type="EMBL" id="CACVKT020009374">
    <property type="protein sequence ID" value="CAC5421779.1"/>
    <property type="molecule type" value="Genomic_DNA"/>
</dbReference>
<feature type="region of interest" description="Disordered" evidence="1">
    <location>
        <begin position="1"/>
        <end position="51"/>
    </location>
</feature>
<dbReference type="OrthoDB" id="447743at2759"/>
<proteinExistence type="predicted"/>
<dbReference type="Proteomes" id="UP000507470">
    <property type="component" value="Unassembled WGS sequence"/>
</dbReference>
<protein>
    <submittedName>
        <fullName evidence="2">Uncharacterized protein</fullName>
    </submittedName>
</protein>
<keyword evidence="3" id="KW-1185">Reference proteome</keyword>
<name>A0A6J8EMD3_MYTCO</name>
<sequence length="209" mass="24337">MKRLFGARGSGKLENSKEEVEVHLRKTHSDERREEDLEECEKLATPEEPKEQFDESELKFKEVQDVLKKARAASAQGSNGIQYRVYKNCSKLTRRLWKLLRVVWRRRRKMIDAWYKAEGCFIPKEENSGKVAQFRIISLLNIEDKIFLAVLAKRTTRFLLSNEYIDLSVQKGDMPEVSGCIEHTSVLTQILREEKGEEKRLSSTLARSC</sequence>
<organism evidence="2 3">
    <name type="scientific">Mytilus coruscus</name>
    <name type="common">Sea mussel</name>
    <dbReference type="NCBI Taxonomy" id="42192"/>
    <lineage>
        <taxon>Eukaryota</taxon>
        <taxon>Metazoa</taxon>
        <taxon>Spiralia</taxon>
        <taxon>Lophotrochozoa</taxon>
        <taxon>Mollusca</taxon>
        <taxon>Bivalvia</taxon>
        <taxon>Autobranchia</taxon>
        <taxon>Pteriomorphia</taxon>
        <taxon>Mytilida</taxon>
        <taxon>Mytiloidea</taxon>
        <taxon>Mytilidae</taxon>
        <taxon>Mytilinae</taxon>
        <taxon>Mytilus</taxon>
    </lineage>
</organism>
<evidence type="ECO:0000313" key="3">
    <source>
        <dbReference type="Proteomes" id="UP000507470"/>
    </source>
</evidence>
<dbReference type="PANTHER" id="PTHR19446">
    <property type="entry name" value="REVERSE TRANSCRIPTASES"/>
    <property type="match status" value="1"/>
</dbReference>